<evidence type="ECO:0000259" key="2">
    <source>
        <dbReference type="Pfam" id="PF13453"/>
    </source>
</evidence>
<feature type="transmembrane region" description="Helical" evidence="1">
    <location>
        <begin position="127"/>
        <end position="148"/>
    </location>
</feature>
<comment type="caution">
    <text evidence="3">The sequence shown here is derived from an EMBL/GenBank/DDBJ whole genome shotgun (WGS) entry which is preliminary data.</text>
</comment>
<reference evidence="3 4" key="1">
    <citation type="journal article" date="2016" name="Nat. Commun.">
        <title>Thousands of microbial genomes shed light on interconnected biogeochemical processes in an aquifer system.</title>
        <authorList>
            <person name="Anantharaman K."/>
            <person name="Brown C.T."/>
            <person name="Hug L.A."/>
            <person name="Sharon I."/>
            <person name="Castelle C.J."/>
            <person name="Probst A.J."/>
            <person name="Thomas B.C."/>
            <person name="Singh A."/>
            <person name="Wilkins M.J."/>
            <person name="Karaoz U."/>
            <person name="Brodie E.L."/>
            <person name="Williams K.H."/>
            <person name="Hubbard S.S."/>
            <person name="Banfield J.F."/>
        </authorList>
    </citation>
    <scope>NUCLEOTIDE SEQUENCE [LARGE SCALE GENOMIC DNA]</scope>
</reference>
<evidence type="ECO:0000256" key="1">
    <source>
        <dbReference type="SAM" id="Phobius"/>
    </source>
</evidence>
<organism evidence="3 4">
    <name type="scientific">Candidatus Roizmanbacteria bacterium RIFCSPLOWO2_02_FULL_36_11</name>
    <dbReference type="NCBI Taxonomy" id="1802071"/>
    <lineage>
        <taxon>Bacteria</taxon>
        <taxon>Candidatus Roizmaniibacteriota</taxon>
    </lineage>
</organism>
<dbReference type="Pfam" id="PF13453">
    <property type="entry name" value="Zn_ribbon_TFIIB"/>
    <property type="match status" value="1"/>
</dbReference>
<accession>A0A1F7JIM5</accession>
<sequence>MNCPNCGARFTEIKLKNISVDHCSVCGITFFDENEINRISLSEANVLSENKTNESISGTEKLCPKDKTSMIAFIAPSIPQYVTILKCKKCAGLLAFADDLVNLKKAQKAKIKYYTTWQKPLPALKTVLVISFIFVVSLSIIYTITPFFQTPTSTSIKATQEICPLDVILSGNTIFIYCKSPYAYRSQAHFYNSRTKETIVRNINTEPKDIHLLSVPYDDIAPSSDICVSIVLSSDRGAVQTECKTLN</sequence>
<evidence type="ECO:0000313" key="3">
    <source>
        <dbReference type="EMBL" id="OGK55445.1"/>
    </source>
</evidence>
<dbReference type="EMBL" id="MGAV01000003">
    <property type="protein sequence ID" value="OGK55445.1"/>
    <property type="molecule type" value="Genomic_DNA"/>
</dbReference>
<gene>
    <name evidence="3" type="ORF">A3H78_01130</name>
</gene>
<dbReference type="AlphaFoldDB" id="A0A1F7JIM5"/>
<feature type="domain" description="Transcription factor zinc-finger" evidence="2">
    <location>
        <begin position="2"/>
        <end position="39"/>
    </location>
</feature>
<keyword evidence="1" id="KW-0472">Membrane</keyword>
<protein>
    <recommendedName>
        <fullName evidence="2">Transcription factor zinc-finger domain-containing protein</fullName>
    </recommendedName>
</protein>
<proteinExistence type="predicted"/>
<keyword evidence="1" id="KW-1133">Transmembrane helix</keyword>
<keyword evidence="1" id="KW-0812">Transmembrane</keyword>
<evidence type="ECO:0000313" key="4">
    <source>
        <dbReference type="Proteomes" id="UP000177418"/>
    </source>
</evidence>
<dbReference type="Proteomes" id="UP000177418">
    <property type="component" value="Unassembled WGS sequence"/>
</dbReference>
<name>A0A1F7JIM5_9BACT</name>
<dbReference type="InterPro" id="IPR027392">
    <property type="entry name" value="TF_Znf"/>
</dbReference>